<gene>
    <name evidence="1" type="ORF">GIL414_LOCUS62192</name>
</gene>
<dbReference type="AlphaFoldDB" id="A0A8S3EWK5"/>
<comment type="caution">
    <text evidence="1">The sequence shown here is derived from an EMBL/GenBank/DDBJ whole genome shotgun (WGS) entry which is preliminary data.</text>
</comment>
<name>A0A8S3EWK5_9BILA</name>
<evidence type="ECO:0000313" key="1">
    <source>
        <dbReference type="EMBL" id="CAF5090076.1"/>
    </source>
</evidence>
<accession>A0A8S3EWK5</accession>
<dbReference type="Proteomes" id="UP000681720">
    <property type="component" value="Unassembled WGS sequence"/>
</dbReference>
<dbReference type="EMBL" id="CAJOBJ010248744">
    <property type="protein sequence ID" value="CAF5090076.1"/>
    <property type="molecule type" value="Genomic_DNA"/>
</dbReference>
<evidence type="ECO:0000313" key="2">
    <source>
        <dbReference type="Proteomes" id="UP000681720"/>
    </source>
</evidence>
<organism evidence="1 2">
    <name type="scientific">Rotaria magnacalcarata</name>
    <dbReference type="NCBI Taxonomy" id="392030"/>
    <lineage>
        <taxon>Eukaryota</taxon>
        <taxon>Metazoa</taxon>
        <taxon>Spiralia</taxon>
        <taxon>Gnathifera</taxon>
        <taxon>Rotifera</taxon>
        <taxon>Eurotatoria</taxon>
        <taxon>Bdelloidea</taxon>
        <taxon>Philodinida</taxon>
        <taxon>Philodinidae</taxon>
        <taxon>Rotaria</taxon>
    </lineage>
</organism>
<proteinExistence type="predicted"/>
<protein>
    <submittedName>
        <fullName evidence="1">Uncharacterized protein</fullName>
    </submittedName>
</protein>
<reference evidence="1" key="1">
    <citation type="submission" date="2021-02" db="EMBL/GenBank/DDBJ databases">
        <authorList>
            <person name="Nowell W R."/>
        </authorList>
    </citation>
    <scope>NUCLEOTIDE SEQUENCE</scope>
</reference>
<sequence>MIAVHHLNVFLYDQTRNEQNDLQRNIIKNLQLSSKNDKMLYDEIVYYKTFSRDGPVIFESLPLIRINWFQKLLQ</sequence>